<dbReference type="EMBL" id="UOGC01000116">
    <property type="protein sequence ID" value="VAX21235.1"/>
    <property type="molecule type" value="Genomic_DNA"/>
</dbReference>
<dbReference type="PANTHER" id="PTHR30329">
    <property type="entry name" value="STATOR ELEMENT OF FLAGELLAR MOTOR COMPLEX"/>
    <property type="match status" value="1"/>
</dbReference>
<dbReference type="CDD" id="cd07185">
    <property type="entry name" value="OmpA_C-like"/>
    <property type="match status" value="1"/>
</dbReference>
<dbReference type="InterPro" id="IPR025737">
    <property type="entry name" value="FApF"/>
</dbReference>
<comment type="subcellular location">
    <subcellularLocation>
        <location evidence="1">Cell outer membrane</location>
    </subcellularLocation>
</comment>
<name>A0A3B1CQI1_9ZZZZ</name>
<keyword evidence="3" id="KW-0998">Cell outer membrane</keyword>
<dbReference type="PRINTS" id="PR01021">
    <property type="entry name" value="OMPADOMAIN"/>
</dbReference>
<evidence type="ECO:0000259" key="4">
    <source>
        <dbReference type="PROSITE" id="PS51123"/>
    </source>
</evidence>
<dbReference type="PANTHER" id="PTHR30329:SF21">
    <property type="entry name" value="LIPOPROTEIN YIAD-RELATED"/>
    <property type="match status" value="1"/>
</dbReference>
<feature type="domain" description="OmpA-like" evidence="4">
    <location>
        <begin position="320"/>
        <end position="437"/>
    </location>
</feature>
<evidence type="ECO:0000313" key="5">
    <source>
        <dbReference type="EMBL" id="VAX21235.1"/>
    </source>
</evidence>
<accession>A0A3B1CQI1</accession>
<keyword evidence="2" id="KW-0472">Membrane</keyword>
<dbReference type="InterPro" id="IPR006664">
    <property type="entry name" value="OMP_bac"/>
</dbReference>
<dbReference type="InterPro" id="IPR050330">
    <property type="entry name" value="Bact_OuterMem_StrucFunc"/>
</dbReference>
<proteinExistence type="predicted"/>
<gene>
    <name evidence="5" type="ORF">MNBD_NITROSPINAE01-1267</name>
</gene>
<dbReference type="Pfam" id="PF13557">
    <property type="entry name" value="Phenol_MetA_deg"/>
    <property type="match status" value="1"/>
</dbReference>
<dbReference type="InterPro" id="IPR006665">
    <property type="entry name" value="OmpA-like"/>
</dbReference>
<dbReference type="PROSITE" id="PS51123">
    <property type="entry name" value="OMPA_2"/>
    <property type="match status" value="1"/>
</dbReference>
<dbReference type="Gene3D" id="3.30.1330.60">
    <property type="entry name" value="OmpA-like domain"/>
    <property type="match status" value="1"/>
</dbReference>
<dbReference type="SUPFAM" id="SSF103088">
    <property type="entry name" value="OmpA-like"/>
    <property type="match status" value="1"/>
</dbReference>
<reference evidence="5" key="1">
    <citation type="submission" date="2018-06" db="EMBL/GenBank/DDBJ databases">
        <authorList>
            <person name="Zhirakovskaya E."/>
        </authorList>
    </citation>
    <scope>NUCLEOTIDE SEQUENCE</scope>
</reference>
<dbReference type="AlphaFoldDB" id="A0A3B1CQI1"/>
<sequence>MFGPVKKFLFLSVIFLFVSQASAQTAIDGGSGLFYVQKAKTLGDKSFAIGAIYDRGDYHNGSDRTDADTLSIPATLGIGERFEVSVFAPFRNIDPSMGNDQSGISDGLARVKWNFYNWDKYNINAAVMALVTLPFGDENKGLGTGKTNLGIGLALDKEYENVSWHFNVGFLSRNEDAMEDQTLYGAGVEWRPSAAPLGLIAEFSGAAYTVKKHGLDDNSTGILGARYYFGDWGSAQIGYGARTSGTGAKSPNYMLMAGITVGIGLNKKKHEPSVSHEALREESAPPATPVIEKAEPVQSAPAPVVREPAPAPVVTKTPAPAPMVSVALESVHFKFDSAKLTGKAQTILKRNAAKLQENQKIKVILEGNTCSIGTEEYNLKLGKRRARSVKLYMVKKLGVERDSMFVVVSHGESTPVSSNKTEEGRKQNRRVDFVIQK</sequence>
<dbReference type="Pfam" id="PF00691">
    <property type="entry name" value="OmpA"/>
    <property type="match status" value="1"/>
</dbReference>
<evidence type="ECO:0000256" key="1">
    <source>
        <dbReference type="ARBA" id="ARBA00004442"/>
    </source>
</evidence>
<protein>
    <recommendedName>
        <fullName evidence="4">OmpA-like domain-containing protein</fullName>
    </recommendedName>
</protein>
<evidence type="ECO:0000256" key="2">
    <source>
        <dbReference type="ARBA" id="ARBA00023136"/>
    </source>
</evidence>
<organism evidence="5">
    <name type="scientific">hydrothermal vent metagenome</name>
    <dbReference type="NCBI Taxonomy" id="652676"/>
    <lineage>
        <taxon>unclassified sequences</taxon>
        <taxon>metagenomes</taxon>
        <taxon>ecological metagenomes</taxon>
    </lineage>
</organism>
<dbReference type="InterPro" id="IPR036737">
    <property type="entry name" value="OmpA-like_sf"/>
</dbReference>
<dbReference type="GO" id="GO:0009279">
    <property type="term" value="C:cell outer membrane"/>
    <property type="evidence" value="ECO:0007669"/>
    <property type="project" value="UniProtKB-SubCell"/>
</dbReference>
<evidence type="ECO:0000256" key="3">
    <source>
        <dbReference type="ARBA" id="ARBA00023237"/>
    </source>
</evidence>